<name>A0AA36FXY5_9BILA</name>
<organism evidence="1 2">
    <name type="scientific">Mesorhabditis spiculigera</name>
    <dbReference type="NCBI Taxonomy" id="96644"/>
    <lineage>
        <taxon>Eukaryota</taxon>
        <taxon>Metazoa</taxon>
        <taxon>Ecdysozoa</taxon>
        <taxon>Nematoda</taxon>
        <taxon>Chromadorea</taxon>
        <taxon>Rhabditida</taxon>
        <taxon>Rhabditina</taxon>
        <taxon>Rhabditomorpha</taxon>
        <taxon>Rhabditoidea</taxon>
        <taxon>Rhabditidae</taxon>
        <taxon>Mesorhabditinae</taxon>
        <taxon>Mesorhabditis</taxon>
    </lineage>
</organism>
<dbReference type="AlphaFoldDB" id="A0AA36FXY5"/>
<proteinExistence type="predicted"/>
<keyword evidence="2" id="KW-1185">Reference proteome</keyword>
<reference evidence="1" key="1">
    <citation type="submission" date="2023-06" db="EMBL/GenBank/DDBJ databases">
        <authorList>
            <person name="Delattre M."/>
        </authorList>
    </citation>
    <scope>NUCLEOTIDE SEQUENCE</scope>
    <source>
        <strain evidence="1">AF72</strain>
    </source>
</reference>
<evidence type="ECO:0000313" key="2">
    <source>
        <dbReference type="Proteomes" id="UP001177023"/>
    </source>
</evidence>
<gene>
    <name evidence="1" type="ORF">MSPICULIGERA_LOCUS10637</name>
</gene>
<accession>A0AA36FXY5</accession>
<comment type="caution">
    <text evidence="1">The sequence shown here is derived from an EMBL/GenBank/DDBJ whole genome shotgun (WGS) entry which is preliminary data.</text>
</comment>
<dbReference type="Proteomes" id="UP001177023">
    <property type="component" value="Unassembled WGS sequence"/>
</dbReference>
<feature type="non-terminal residue" evidence="1">
    <location>
        <position position="68"/>
    </location>
</feature>
<sequence>MLDNLAKDERPPIQKYVLQILGQLTDNKEDCALLGAVLVLSIPFTAEEAQASVSLTYSANPKHPFAKE</sequence>
<dbReference type="EMBL" id="CATQJA010002593">
    <property type="protein sequence ID" value="CAJ0572248.1"/>
    <property type="molecule type" value="Genomic_DNA"/>
</dbReference>
<protein>
    <submittedName>
        <fullName evidence="1">Uncharacterized protein</fullName>
    </submittedName>
</protein>
<evidence type="ECO:0000313" key="1">
    <source>
        <dbReference type="EMBL" id="CAJ0572248.1"/>
    </source>
</evidence>